<protein>
    <submittedName>
        <fullName evidence="1">Unannotated protein</fullName>
    </submittedName>
</protein>
<sequence length="72" mass="7422">MRISSTTTHRLEELAVRSIDPALLVGVDLPGLGFPPHSGGRSSSKEAGTGSAKYAAMSMAESGRAVLAAWLP</sequence>
<dbReference type="AlphaFoldDB" id="A0A6J7NNE9"/>
<organism evidence="1">
    <name type="scientific">freshwater metagenome</name>
    <dbReference type="NCBI Taxonomy" id="449393"/>
    <lineage>
        <taxon>unclassified sequences</taxon>
        <taxon>metagenomes</taxon>
        <taxon>ecological metagenomes</taxon>
    </lineage>
</organism>
<dbReference type="EMBL" id="CAFBOM010000212">
    <property type="protein sequence ID" value="CAB4994960.1"/>
    <property type="molecule type" value="Genomic_DNA"/>
</dbReference>
<evidence type="ECO:0000313" key="1">
    <source>
        <dbReference type="EMBL" id="CAB4994960.1"/>
    </source>
</evidence>
<gene>
    <name evidence="1" type="ORF">UFOPK3957_01225</name>
</gene>
<name>A0A6J7NNE9_9ZZZZ</name>
<accession>A0A6J7NNE9</accession>
<proteinExistence type="predicted"/>
<reference evidence="1" key="1">
    <citation type="submission" date="2020-05" db="EMBL/GenBank/DDBJ databases">
        <authorList>
            <person name="Chiriac C."/>
            <person name="Salcher M."/>
            <person name="Ghai R."/>
            <person name="Kavagutti S V."/>
        </authorList>
    </citation>
    <scope>NUCLEOTIDE SEQUENCE</scope>
</reference>